<dbReference type="RefSeq" id="WP_359204150.1">
    <property type="nucleotide sequence ID" value="NZ_JBEZAM010000003.1"/>
</dbReference>
<protein>
    <submittedName>
        <fullName evidence="2">Uncharacterized protein</fullName>
    </submittedName>
</protein>
<proteinExistence type="predicted"/>
<keyword evidence="3" id="KW-1185">Reference proteome</keyword>
<evidence type="ECO:0000313" key="2">
    <source>
        <dbReference type="EMBL" id="MEU7292284.1"/>
    </source>
</evidence>
<sequence length="99" mass="11638">MFNRIRRALARTRERYSQQPRHRATLKPARPTRIHPNPSEALTLLLRQIQDRTDFLRGEETALVRPYVLASEQRTRQRSTPVPYHLLAHTCFTLAEVHG</sequence>
<feature type="region of interest" description="Disordered" evidence="1">
    <location>
        <begin position="10"/>
        <end position="37"/>
    </location>
</feature>
<dbReference type="EMBL" id="JBEZAM010000003">
    <property type="protein sequence ID" value="MEU7292284.1"/>
    <property type="molecule type" value="Genomic_DNA"/>
</dbReference>
<gene>
    <name evidence="2" type="ORF">AB0A76_03600</name>
</gene>
<reference evidence="2 3" key="1">
    <citation type="submission" date="2024-06" db="EMBL/GenBank/DDBJ databases">
        <title>The Natural Products Discovery Center: Release of the First 8490 Sequenced Strains for Exploring Actinobacteria Biosynthetic Diversity.</title>
        <authorList>
            <person name="Kalkreuter E."/>
            <person name="Kautsar S.A."/>
            <person name="Yang D."/>
            <person name="Bader C.D."/>
            <person name="Teijaro C.N."/>
            <person name="Fluegel L."/>
            <person name="Davis C.M."/>
            <person name="Simpson J.R."/>
            <person name="Lauterbach L."/>
            <person name="Steele A.D."/>
            <person name="Gui C."/>
            <person name="Meng S."/>
            <person name="Li G."/>
            <person name="Viehrig K."/>
            <person name="Ye F."/>
            <person name="Su P."/>
            <person name="Kiefer A.F."/>
            <person name="Nichols A."/>
            <person name="Cepeda A.J."/>
            <person name="Yan W."/>
            <person name="Fan B."/>
            <person name="Jiang Y."/>
            <person name="Adhikari A."/>
            <person name="Zheng C.-J."/>
            <person name="Schuster L."/>
            <person name="Cowan T.M."/>
            <person name="Smanski M.J."/>
            <person name="Chevrette M.G."/>
            <person name="De Carvalho L.P.S."/>
            <person name="Shen B."/>
        </authorList>
    </citation>
    <scope>NUCLEOTIDE SEQUENCE [LARGE SCALE GENOMIC DNA]</scope>
    <source>
        <strain evidence="2 3">NPDC045705</strain>
    </source>
</reference>
<evidence type="ECO:0000313" key="3">
    <source>
        <dbReference type="Proteomes" id="UP001551210"/>
    </source>
</evidence>
<name>A0ABV3CPZ5_STREX</name>
<evidence type="ECO:0000256" key="1">
    <source>
        <dbReference type="SAM" id="MobiDB-lite"/>
    </source>
</evidence>
<feature type="compositionally biased region" description="Basic residues" evidence="1">
    <location>
        <begin position="20"/>
        <end position="33"/>
    </location>
</feature>
<organism evidence="2 3">
    <name type="scientific">Streptomyces exfoliatus</name>
    <name type="common">Streptomyces hydrogenans</name>
    <dbReference type="NCBI Taxonomy" id="1905"/>
    <lineage>
        <taxon>Bacteria</taxon>
        <taxon>Bacillati</taxon>
        <taxon>Actinomycetota</taxon>
        <taxon>Actinomycetes</taxon>
        <taxon>Kitasatosporales</taxon>
        <taxon>Streptomycetaceae</taxon>
        <taxon>Streptomyces</taxon>
    </lineage>
</organism>
<accession>A0ABV3CPZ5</accession>
<comment type="caution">
    <text evidence="2">The sequence shown here is derived from an EMBL/GenBank/DDBJ whole genome shotgun (WGS) entry which is preliminary data.</text>
</comment>
<dbReference type="Proteomes" id="UP001551210">
    <property type="component" value="Unassembled WGS sequence"/>
</dbReference>